<reference evidence="2" key="1">
    <citation type="submission" date="2020-01" db="EMBL/GenBank/DDBJ databases">
        <authorList>
            <consortium name="DOE Joint Genome Institute"/>
            <person name="Haridas S."/>
            <person name="Albert R."/>
            <person name="Binder M."/>
            <person name="Bloem J."/>
            <person name="Labutti K."/>
            <person name="Salamov A."/>
            <person name="Andreopoulos B."/>
            <person name="Baker S.E."/>
            <person name="Barry K."/>
            <person name="Bills G."/>
            <person name="Bluhm B.H."/>
            <person name="Cannon C."/>
            <person name="Castanera R."/>
            <person name="Culley D.E."/>
            <person name="Daum C."/>
            <person name="Ezra D."/>
            <person name="Gonzalez J.B."/>
            <person name="Henrissat B."/>
            <person name="Kuo A."/>
            <person name="Liang C."/>
            <person name="Lipzen A."/>
            <person name="Lutzoni F."/>
            <person name="Magnuson J."/>
            <person name="Mondo S."/>
            <person name="Nolan M."/>
            <person name="Ohm R."/>
            <person name="Pangilinan J."/>
            <person name="Park H.-J."/>
            <person name="Ramirez L."/>
            <person name="Alfaro M."/>
            <person name="Sun H."/>
            <person name="Tritt A."/>
            <person name="Yoshinaga Y."/>
            <person name="Zwiers L.-H."/>
            <person name="Turgeon B.G."/>
            <person name="Goodwin S.B."/>
            <person name="Spatafora J.W."/>
            <person name="Crous P.W."/>
            <person name="Grigoriev I.V."/>
        </authorList>
    </citation>
    <scope>NUCLEOTIDE SEQUENCE</scope>
    <source>
        <strain evidence="2">P77</strain>
    </source>
</reference>
<dbReference type="EMBL" id="ML975410">
    <property type="protein sequence ID" value="KAF1830107.1"/>
    <property type="molecule type" value="Genomic_DNA"/>
</dbReference>
<gene>
    <name evidence="2" type="ORF">BDW02DRAFT_601978</name>
</gene>
<proteinExistence type="predicted"/>
<dbReference type="AlphaFoldDB" id="A0A6A5K5M6"/>
<dbReference type="Proteomes" id="UP000800040">
    <property type="component" value="Unassembled WGS sequence"/>
</dbReference>
<keyword evidence="1" id="KW-0732">Signal</keyword>
<name>A0A6A5K5M6_9PLEO</name>
<organism evidence="2 3">
    <name type="scientific">Decorospora gaudefroyi</name>
    <dbReference type="NCBI Taxonomy" id="184978"/>
    <lineage>
        <taxon>Eukaryota</taxon>
        <taxon>Fungi</taxon>
        <taxon>Dikarya</taxon>
        <taxon>Ascomycota</taxon>
        <taxon>Pezizomycotina</taxon>
        <taxon>Dothideomycetes</taxon>
        <taxon>Pleosporomycetidae</taxon>
        <taxon>Pleosporales</taxon>
        <taxon>Pleosporineae</taxon>
        <taxon>Pleosporaceae</taxon>
        <taxon>Decorospora</taxon>
    </lineage>
</organism>
<evidence type="ECO:0000313" key="2">
    <source>
        <dbReference type="EMBL" id="KAF1830107.1"/>
    </source>
</evidence>
<feature type="chain" id="PRO_5025482666" description="Secreted protein" evidence="1">
    <location>
        <begin position="23"/>
        <end position="146"/>
    </location>
</feature>
<feature type="signal peptide" evidence="1">
    <location>
        <begin position="1"/>
        <end position="22"/>
    </location>
</feature>
<protein>
    <recommendedName>
        <fullName evidence="4">Secreted protein</fullName>
    </recommendedName>
</protein>
<accession>A0A6A5K5M6</accession>
<evidence type="ECO:0000313" key="3">
    <source>
        <dbReference type="Proteomes" id="UP000800040"/>
    </source>
</evidence>
<sequence>MLFKYQNYLLLAIFVGIFVVHDEPFLLYETPSSEWCTPKRGLPGAVYICPKSGFKPSASKSCEWIPPDEIKCHSWGEDESARPRSIGPDAGGYCSFYGDTECKDLIRNPVVGANSWGCPGIFDTGVPHWFKSIRCGDSSLRANLPT</sequence>
<keyword evidence="3" id="KW-1185">Reference proteome</keyword>
<evidence type="ECO:0008006" key="4">
    <source>
        <dbReference type="Google" id="ProtNLM"/>
    </source>
</evidence>
<dbReference type="OrthoDB" id="2910287at2759"/>
<evidence type="ECO:0000256" key="1">
    <source>
        <dbReference type="SAM" id="SignalP"/>
    </source>
</evidence>